<evidence type="ECO:0000256" key="4">
    <source>
        <dbReference type="ARBA" id="ARBA00023136"/>
    </source>
</evidence>
<evidence type="ECO:0000313" key="7">
    <source>
        <dbReference type="EMBL" id="KAG8188580.1"/>
    </source>
</evidence>
<evidence type="ECO:0000256" key="2">
    <source>
        <dbReference type="ARBA" id="ARBA00022692"/>
    </source>
</evidence>
<dbReference type="InterPro" id="IPR018499">
    <property type="entry name" value="Tetraspanin/Peripherin"/>
</dbReference>
<accession>A0AAV6UVR4</accession>
<feature type="transmembrane region" description="Helical" evidence="6">
    <location>
        <begin position="119"/>
        <end position="145"/>
    </location>
</feature>
<feature type="compositionally biased region" description="Polar residues" evidence="5">
    <location>
        <begin position="1"/>
        <end position="11"/>
    </location>
</feature>
<dbReference type="AlphaFoldDB" id="A0AAV6UVR4"/>
<keyword evidence="3 6" id="KW-1133">Transmembrane helix</keyword>
<feature type="transmembrane region" description="Helical" evidence="6">
    <location>
        <begin position="152"/>
        <end position="176"/>
    </location>
</feature>
<evidence type="ECO:0000256" key="6">
    <source>
        <dbReference type="SAM" id="Phobius"/>
    </source>
</evidence>
<feature type="compositionally biased region" description="Acidic residues" evidence="5">
    <location>
        <begin position="15"/>
        <end position="30"/>
    </location>
</feature>
<dbReference type="EMBL" id="JAFNEN010000236">
    <property type="protein sequence ID" value="KAG8188580.1"/>
    <property type="molecule type" value="Genomic_DNA"/>
</dbReference>
<evidence type="ECO:0000256" key="5">
    <source>
        <dbReference type="SAM" id="MobiDB-lite"/>
    </source>
</evidence>
<gene>
    <name evidence="7" type="ORF">JTE90_007186</name>
</gene>
<evidence type="ECO:0000313" key="8">
    <source>
        <dbReference type="Proteomes" id="UP000827092"/>
    </source>
</evidence>
<feature type="region of interest" description="Disordered" evidence="5">
    <location>
        <begin position="1"/>
        <end position="37"/>
    </location>
</feature>
<dbReference type="Proteomes" id="UP000827092">
    <property type="component" value="Unassembled WGS sequence"/>
</dbReference>
<evidence type="ECO:0008006" key="9">
    <source>
        <dbReference type="Google" id="ProtNLM"/>
    </source>
</evidence>
<reference evidence="7 8" key="1">
    <citation type="journal article" date="2022" name="Nat. Ecol. Evol.">
        <title>A masculinizing supergene underlies an exaggerated male reproductive morph in a spider.</title>
        <authorList>
            <person name="Hendrickx F."/>
            <person name="De Corte Z."/>
            <person name="Sonet G."/>
            <person name="Van Belleghem S.M."/>
            <person name="Kostlbacher S."/>
            <person name="Vangestel C."/>
        </authorList>
    </citation>
    <scope>NUCLEOTIDE SEQUENCE [LARGE SCALE GENOMIC DNA]</scope>
    <source>
        <strain evidence="7">W744_W776</strain>
    </source>
</reference>
<dbReference type="PRINTS" id="PR00259">
    <property type="entry name" value="TMFOUR"/>
</dbReference>
<comment type="subcellular location">
    <subcellularLocation>
        <location evidence="1">Membrane</location>
        <topology evidence="1">Multi-pass membrane protein</topology>
    </subcellularLocation>
</comment>
<feature type="transmembrane region" description="Helical" evidence="6">
    <location>
        <begin position="261"/>
        <end position="284"/>
    </location>
</feature>
<dbReference type="Pfam" id="PF00335">
    <property type="entry name" value="Tetraspanin"/>
    <property type="match status" value="1"/>
</dbReference>
<protein>
    <recommendedName>
        <fullName evidence="9">Tetraspanin</fullName>
    </recommendedName>
</protein>
<keyword evidence="8" id="KW-1185">Reference proteome</keyword>
<dbReference type="SUPFAM" id="SSF48652">
    <property type="entry name" value="Tetraspanin"/>
    <property type="match status" value="1"/>
</dbReference>
<evidence type="ECO:0000256" key="1">
    <source>
        <dbReference type="ARBA" id="ARBA00004141"/>
    </source>
</evidence>
<dbReference type="Gene3D" id="1.10.1450.10">
    <property type="entry name" value="Tetraspanin"/>
    <property type="match status" value="1"/>
</dbReference>
<comment type="caution">
    <text evidence="7">The sequence shown here is derived from an EMBL/GenBank/DDBJ whole genome shotgun (WGS) entry which is preliminary data.</text>
</comment>
<keyword evidence="2 6" id="KW-0812">Transmembrane</keyword>
<evidence type="ECO:0000256" key="3">
    <source>
        <dbReference type="ARBA" id="ARBA00022989"/>
    </source>
</evidence>
<keyword evidence="4 6" id="KW-0472">Membrane</keyword>
<name>A0AAV6UVR4_9ARAC</name>
<dbReference type="PANTHER" id="PTHR19282">
    <property type="entry name" value="TETRASPANIN"/>
    <property type="match status" value="1"/>
</dbReference>
<dbReference type="CDD" id="cd03127">
    <property type="entry name" value="tetraspanin_LEL"/>
    <property type="match status" value="1"/>
</dbReference>
<organism evidence="7 8">
    <name type="scientific">Oedothorax gibbosus</name>
    <dbReference type="NCBI Taxonomy" id="931172"/>
    <lineage>
        <taxon>Eukaryota</taxon>
        <taxon>Metazoa</taxon>
        <taxon>Ecdysozoa</taxon>
        <taxon>Arthropoda</taxon>
        <taxon>Chelicerata</taxon>
        <taxon>Arachnida</taxon>
        <taxon>Araneae</taxon>
        <taxon>Araneomorphae</taxon>
        <taxon>Entelegynae</taxon>
        <taxon>Araneoidea</taxon>
        <taxon>Linyphiidae</taxon>
        <taxon>Erigoninae</taxon>
        <taxon>Oedothorax</taxon>
    </lineage>
</organism>
<feature type="transmembrane region" description="Helical" evidence="6">
    <location>
        <begin position="78"/>
        <end position="103"/>
    </location>
</feature>
<dbReference type="InterPro" id="IPR008952">
    <property type="entry name" value="Tetraspanin_EC2_sf"/>
</dbReference>
<dbReference type="GO" id="GO:0005886">
    <property type="term" value="C:plasma membrane"/>
    <property type="evidence" value="ECO:0007669"/>
    <property type="project" value="TreeGrafter"/>
</dbReference>
<sequence length="295" mass="32804">MKWRTKNTMGYGSNVEDEENPPIPDDEKDEVAEKRALKPNKDEDIELTKIPVRTKDGKYPEVIVGQEEPLIKAHHLKYLLLGFNFFLSVLGMVLLSLSIWILVDPAFWEFESALDVDSFPAVCIMLIVSAIVILVVAFLGCFGAATEKRWILVMYIGIFGVVFLLELAAVVIMWSAPYSKTIQAELEKQLTHQINDRSEGDASRKFMDFTQNYLQCCGSTGAWDYKGVAAPNSCQDETTGNIYSVGCANKMLAYLRSKAGILGGIALPILLVQLLALLASGCLIKSLDVESRYFM</sequence>
<proteinExistence type="predicted"/>
<dbReference type="PANTHER" id="PTHR19282:SF544">
    <property type="entry name" value="TETRASPANIN"/>
    <property type="match status" value="1"/>
</dbReference>